<comment type="caution">
    <text evidence="1">The sequence shown here is derived from an EMBL/GenBank/DDBJ whole genome shotgun (WGS) entry which is preliminary data.</text>
</comment>
<gene>
    <name evidence="1" type="primary">SFH1_3</name>
    <name evidence="1" type="ORF">DSO57_1020717</name>
</gene>
<reference evidence="1" key="1">
    <citation type="submission" date="2022-04" db="EMBL/GenBank/DDBJ databases">
        <title>Genome of the entomopathogenic fungus Entomophthora muscae.</title>
        <authorList>
            <person name="Elya C."/>
            <person name="Lovett B.R."/>
            <person name="Lee E."/>
            <person name="Macias A.M."/>
            <person name="Hajek A.E."/>
            <person name="De Bivort B.L."/>
            <person name="Kasson M.T."/>
            <person name="De Fine Licht H.H."/>
            <person name="Stajich J.E."/>
        </authorList>
    </citation>
    <scope>NUCLEOTIDE SEQUENCE</scope>
    <source>
        <strain evidence="1">Berkeley</strain>
    </source>
</reference>
<name>A0ACC2UCL7_9FUNG</name>
<dbReference type="EMBL" id="QTSX02000808">
    <property type="protein sequence ID" value="KAJ9084773.1"/>
    <property type="molecule type" value="Genomic_DNA"/>
</dbReference>
<proteinExistence type="predicted"/>
<evidence type="ECO:0000313" key="2">
    <source>
        <dbReference type="Proteomes" id="UP001165960"/>
    </source>
</evidence>
<accession>A0ACC2UCL7</accession>
<evidence type="ECO:0000313" key="1">
    <source>
        <dbReference type="EMBL" id="KAJ9084773.1"/>
    </source>
</evidence>
<sequence length="437" mass="49769">MDSPSFEGRAQSNGNNSTDISYQRNSQSKAENPQLRRLVHTRRLARKASFTNKNQSDGIEKTASEPSRPQASVTTYDSRLLVGDSALLVPISSRASSLRVEMIQESDSEDFKLQGSGLAKRTQSKDYKFGSVKRMKKERPAVKTKHVQGFLKNPNLPAVTEEALLVPIRLEIDLGEYRLKDTFLWNLHETLITPSKFAEILCSDLNLPAAQYQTMIEDSIIEQLNRFQEIHLQISSSSSIFQEKEQDHDIKVSIELDFLLGRYHFKDAFEWDPSSDTTPEEFATILAADLGLGGEFVAVISHSIREQLLKFSEQKLEVLPYLRHRDRSSSSMKEIYRLLKSNSSKNSYLNMIIPNRGNNDSSTPQSFRDPKEIMEKGNAVQFCPTLKYLDDRELEIKLVKEETTTRTVRRRRDAPRRGERPRNSYMRSGTPTGSPAS</sequence>
<dbReference type="Proteomes" id="UP001165960">
    <property type="component" value="Unassembled WGS sequence"/>
</dbReference>
<protein>
    <submittedName>
        <fullName evidence="1">Chromatin structure remodeling complex protein sfh1</fullName>
    </submittedName>
</protein>
<organism evidence="1 2">
    <name type="scientific">Entomophthora muscae</name>
    <dbReference type="NCBI Taxonomy" id="34485"/>
    <lineage>
        <taxon>Eukaryota</taxon>
        <taxon>Fungi</taxon>
        <taxon>Fungi incertae sedis</taxon>
        <taxon>Zoopagomycota</taxon>
        <taxon>Entomophthoromycotina</taxon>
        <taxon>Entomophthoromycetes</taxon>
        <taxon>Entomophthorales</taxon>
        <taxon>Entomophthoraceae</taxon>
        <taxon>Entomophthora</taxon>
    </lineage>
</organism>
<keyword evidence="2" id="KW-1185">Reference proteome</keyword>